<proteinExistence type="predicted"/>
<keyword evidence="2" id="KW-1185">Reference proteome</keyword>
<dbReference type="Proteomes" id="UP000006729">
    <property type="component" value="Chromosome 1"/>
</dbReference>
<name>A0ACC0TKV5_POPTR</name>
<accession>A0ACC0TKV5</accession>
<comment type="caution">
    <text evidence="1">The sequence shown here is derived from an EMBL/GenBank/DDBJ whole genome shotgun (WGS) entry which is preliminary data.</text>
</comment>
<gene>
    <name evidence="1" type="ORF">POPTR_001G221051v4</name>
</gene>
<evidence type="ECO:0000313" key="1">
    <source>
        <dbReference type="EMBL" id="KAI9402108.1"/>
    </source>
</evidence>
<dbReference type="EMBL" id="CM009290">
    <property type="protein sequence ID" value="KAI9402108.1"/>
    <property type="molecule type" value="Genomic_DNA"/>
</dbReference>
<protein>
    <submittedName>
        <fullName evidence="1">Uncharacterized protein</fullName>
    </submittedName>
</protein>
<evidence type="ECO:0000313" key="2">
    <source>
        <dbReference type="Proteomes" id="UP000006729"/>
    </source>
</evidence>
<reference evidence="1 2" key="1">
    <citation type="journal article" date="2006" name="Science">
        <title>The genome of black cottonwood, Populus trichocarpa (Torr. &amp; Gray).</title>
        <authorList>
            <person name="Tuskan G.A."/>
            <person name="Difazio S."/>
            <person name="Jansson S."/>
            <person name="Bohlmann J."/>
            <person name="Grigoriev I."/>
            <person name="Hellsten U."/>
            <person name="Putnam N."/>
            <person name="Ralph S."/>
            <person name="Rombauts S."/>
            <person name="Salamov A."/>
            <person name="Schein J."/>
            <person name="Sterck L."/>
            <person name="Aerts A."/>
            <person name="Bhalerao R.R."/>
            <person name="Bhalerao R.P."/>
            <person name="Blaudez D."/>
            <person name="Boerjan W."/>
            <person name="Brun A."/>
            <person name="Brunner A."/>
            <person name="Busov V."/>
            <person name="Campbell M."/>
            <person name="Carlson J."/>
            <person name="Chalot M."/>
            <person name="Chapman J."/>
            <person name="Chen G.L."/>
            <person name="Cooper D."/>
            <person name="Coutinho P.M."/>
            <person name="Couturier J."/>
            <person name="Covert S."/>
            <person name="Cronk Q."/>
            <person name="Cunningham R."/>
            <person name="Davis J."/>
            <person name="Degroeve S."/>
            <person name="Dejardin A."/>
            <person name="Depamphilis C."/>
            <person name="Detter J."/>
            <person name="Dirks B."/>
            <person name="Dubchak I."/>
            <person name="Duplessis S."/>
            <person name="Ehlting J."/>
            <person name="Ellis B."/>
            <person name="Gendler K."/>
            <person name="Goodstein D."/>
            <person name="Gribskov M."/>
            <person name="Grimwood J."/>
            <person name="Groover A."/>
            <person name="Gunter L."/>
            <person name="Hamberger B."/>
            <person name="Heinze B."/>
            <person name="Helariutta Y."/>
            <person name="Henrissat B."/>
            <person name="Holligan D."/>
            <person name="Holt R."/>
            <person name="Huang W."/>
            <person name="Islam-Faridi N."/>
            <person name="Jones S."/>
            <person name="Jones-Rhoades M."/>
            <person name="Jorgensen R."/>
            <person name="Joshi C."/>
            <person name="Kangasjarvi J."/>
            <person name="Karlsson J."/>
            <person name="Kelleher C."/>
            <person name="Kirkpatrick R."/>
            <person name="Kirst M."/>
            <person name="Kohler A."/>
            <person name="Kalluri U."/>
            <person name="Larimer F."/>
            <person name="Leebens-Mack J."/>
            <person name="Leple J.C."/>
            <person name="Locascio P."/>
            <person name="Lou Y."/>
            <person name="Lucas S."/>
            <person name="Martin F."/>
            <person name="Montanini B."/>
            <person name="Napoli C."/>
            <person name="Nelson D.R."/>
            <person name="Nelson C."/>
            <person name="Nieminen K."/>
            <person name="Nilsson O."/>
            <person name="Pereda V."/>
            <person name="Peter G."/>
            <person name="Philippe R."/>
            <person name="Pilate G."/>
            <person name="Poliakov A."/>
            <person name="Razumovskaya J."/>
            <person name="Richardson P."/>
            <person name="Rinaldi C."/>
            <person name="Ritland K."/>
            <person name="Rouze P."/>
            <person name="Ryaboy D."/>
            <person name="Schmutz J."/>
            <person name="Schrader J."/>
            <person name="Segerman B."/>
            <person name="Shin H."/>
            <person name="Siddiqui A."/>
            <person name="Sterky F."/>
            <person name="Terry A."/>
            <person name="Tsai C.J."/>
            <person name="Uberbacher E."/>
            <person name="Unneberg P."/>
            <person name="Vahala J."/>
            <person name="Wall K."/>
            <person name="Wessler S."/>
            <person name="Yang G."/>
            <person name="Yin T."/>
            <person name="Douglas C."/>
            <person name="Marra M."/>
            <person name="Sandberg G."/>
            <person name="Van de Peer Y."/>
            <person name="Rokhsar D."/>
        </authorList>
    </citation>
    <scope>NUCLEOTIDE SEQUENCE [LARGE SCALE GENOMIC DNA]</scope>
    <source>
        <strain evidence="2">cv. Nisqually</strain>
    </source>
</reference>
<sequence length="133" mass="15226">MKKENKTEHWKRGRASNIPDFEKTKAKTMVVLGSLLHRVLCFCSCSLSSLSLFLLSAFGSSSGFYSQRTRVFLVSRRASRWRGLSAAIRSLLDLESAPLSLPTSPSFIITEYQLLQAMKWWKRRCLGFFQFGH</sequence>
<organism evidence="1 2">
    <name type="scientific">Populus trichocarpa</name>
    <name type="common">Western balsam poplar</name>
    <name type="synonym">Populus balsamifera subsp. trichocarpa</name>
    <dbReference type="NCBI Taxonomy" id="3694"/>
    <lineage>
        <taxon>Eukaryota</taxon>
        <taxon>Viridiplantae</taxon>
        <taxon>Streptophyta</taxon>
        <taxon>Embryophyta</taxon>
        <taxon>Tracheophyta</taxon>
        <taxon>Spermatophyta</taxon>
        <taxon>Magnoliopsida</taxon>
        <taxon>eudicotyledons</taxon>
        <taxon>Gunneridae</taxon>
        <taxon>Pentapetalae</taxon>
        <taxon>rosids</taxon>
        <taxon>fabids</taxon>
        <taxon>Malpighiales</taxon>
        <taxon>Salicaceae</taxon>
        <taxon>Saliceae</taxon>
        <taxon>Populus</taxon>
    </lineage>
</organism>